<dbReference type="EMBL" id="CP061799">
    <property type="protein sequence ID" value="QTA83833.1"/>
    <property type="molecule type" value="Genomic_DNA"/>
</dbReference>
<dbReference type="InterPro" id="IPR049730">
    <property type="entry name" value="SNF2/RAD54-like_C"/>
</dbReference>
<dbReference type="AlphaFoldDB" id="A0A975GKI7"/>
<evidence type="ECO:0000259" key="5">
    <source>
        <dbReference type="PROSITE" id="PS51192"/>
    </source>
</evidence>
<dbReference type="CDD" id="cd18793">
    <property type="entry name" value="SF2_C_SNF"/>
    <property type="match status" value="1"/>
</dbReference>
<dbReference type="KEGG" id="dli:dnl_62510"/>
<dbReference type="GO" id="GO:0016787">
    <property type="term" value="F:hydrolase activity"/>
    <property type="evidence" value="ECO:0007669"/>
    <property type="project" value="UniProtKB-KW"/>
</dbReference>
<dbReference type="InterPro" id="IPR000330">
    <property type="entry name" value="SNF2_N"/>
</dbReference>
<dbReference type="GO" id="GO:0005524">
    <property type="term" value="F:ATP binding"/>
    <property type="evidence" value="ECO:0007669"/>
    <property type="project" value="UniProtKB-KW"/>
</dbReference>
<evidence type="ECO:0000256" key="1">
    <source>
        <dbReference type="ARBA" id="ARBA00022741"/>
    </source>
</evidence>
<dbReference type="Gene3D" id="3.40.50.10810">
    <property type="entry name" value="Tandem AAA-ATPase domain"/>
    <property type="match status" value="1"/>
</dbReference>
<feature type="domain" description="Helicase ATP-binding" evidence="5">
    <location>
        <begin position="114"/>
        <end position="288"/>
    </location>
</feature>
<dbReference type="InterPro" id="IPR057342">
    <property type="entry name" value="DEXDc_RapA"/>
</dbReference>
<dbReference type="PROSITE" id="PS51194">
    <property type="entry name" value="HELICASE_CTER"/>
    <property type="match status" value="1"/>
</dbReference>
<dbReference type="SMART" id="SM00490">
    <property type="entry name" value="HELICc"/>
    <property type="match status" value="1"/>
</dbReference>
<keyword evidence="4" id="KW-0067">ATP-binding</keyword>
<dbReference type="InterPro" id="IPR001650">
    <property type="entry name" value="Helicase_C-like"/>
</dbReference>
<dbReference type="SUPFAM" id="SSF52540">
    <property type="entry name" value="P-loop containing nucleoside triphosphate hydrolases"/>
    <property type="match status" value="2"/>
</dbReference>
<evidence type="ECO:0000256" key="4">
    <source>
        <dbReference type="ARBA" id="ARBA00022840"/>
    </source>
</evidence>
<organism evidence="7 8">
    <name type="scientific">Desulfonema limicola</name>
    <dbReference type="NCBI Taxonomy" id="45656"/>
    <lineage>
        <taxon>Bacteria</taxon>
        <taxon>Pseudomonadati</taxon>
        <taxon>Thermodesulfobacteriota</taxon>
        <taxon>Desulfobacteria</taxon>
        <taxon>Desulfobacterales</taxon>
        <taxon>Desulfococcaceae</taxon>
        <taxon>Desulfonema</taxon>
    </lineage>
</organism>
<keyword evidence="1" id="KW-0547">Nucleotide-binding</keyword>
<dbReference type="PANTHER" id="PTHR45766:SF6">
    <property type="entry name" value="SWI_SNF-RELATED MATRIX-ASSOCIATED ACTIN-DEPENDENT REGULATOR OF CHROMATIN SUBFAMILY A-LIKE PROTEIN 1"/>
    <property type="match status" value="1"/>
</dbReference>
<evidence type="ECO:0000259" key="6">
    <source>
        <dbReference type="PROSITE" id="PS51194"/>
    </source>
</evidence>
<keyword evidence="3 7" id="KW-0347">Helicase</keyword>
<dbReference type="Pfam" id="PF00176">
    <property type="entry name" value="SNF2-rel_dom"/>
    <property type="match status" value="1"/>
</dbReference>
<reference evidence="7" key="1">
    <citation type="journal article" date="2021" name="Microb. Physiol.">
        <title>Proteogenomic Insights into the Physiology of Marine, Sulfate-Reducing, Filamentous Desulfonema limicola and Desulfonema magnum.</title>
        <authorList>
            <person name="Schnaars V."/>
            <person name="Wohlbrand L."/>
            <person name="Scheve S."/>
            <person name="Hinrichs C."/>
            <person name="Reinhardt R."/>
            <person name="Rabus R."/>
        </authorList>
    </citation>
    <scope>NUCLEOTIDE SEQUENCE</scope>
    <source>
        <strain evidence="7">5ac10</strain>
    </source>
</reference>
<gene>
    <name evidence="7" type="ORF">dnl_62510</name>
</gene>
<accession>A0A975GKI7</accession>
<dbReference type="RefSeq" id="WP_207689623.1">
    <property type="nucleotide sequence ID" value="NZ_CP061799.1"/>
</dbReference>
<dbReference type="InterPro" id="IPR027417">
    <property type="entry name" value="P-loop_NTPase"/>
</dbReference>
<evidence type="ECO:0000256" key="3">
    <source>
        <dbReference type="ARBA" id="ARBA00022806"/>
    </source>
</evidence>
<proteinExistence type="predicted"/>
<dbReference type="InterPro" id="IPR038718">
    <property type="entry name" value="SNF2-like_sf"/>
</dbReference>
<keyword evidence="8" id="KW-1185">Reference proteome</keyword>
<dbReference type="PANTHER" id="PTHR45766">
    <property type="entry name" value="DNA ANNEALING HELICASE AND ENDONUCLEASE ZRANB3 FAMILY MEMBER"/>
    <property type="match status" value="1"/>
</dbReference>
<feature type="domain" description="Helicase C-terminal" evidence="6">
    <location>
        <begin position="430"/>
        <end position="606"/>
    </location>
</feature>
<evidence type="ECO:0000313" key="8">
    <source>
        <dbReference type="Proteomes" id="UP000663720"/>
    </source>
</evidence>
<dbReference type="Pfam" id="PF00271">
    <property type="entry name" value="Helicase_C"/>
    <property type="match status" value="1"/>
</dbReference>
<keyword evidence="2" id="KW-0378">Hydrolase</keyword>
<name>A0A975GKI7_9BACT</name>
<dbReference type="Gene3D" id="3.40.50.300">
    <property type="entry name" value="P-loop containing nucleotide triphosphate hydrolases"/>
    <property type="match status" value="1"/>
</dbReference>
<evidence type="ECO:0000313" key="7">
    <source>
        <dbReference type="EMBL" id="QTA83833.1"/>
    </source>
</evidence>
<protein>
    <submittedName>
        <fullName evidence="7">SNF2 and Helicase C-terminal domains-containing protein</fullName>
    </submittedName>
</protein>
<dbReference type="CDD" id="cd18011">
    <property type="entry name" value="DEXDc_RapA"/>
    <property type="match status" value="1"/>
</dbReference>
<dbReference type="Proteomes" id="UP000663720">
    <property type="component" value="Chromosome"/>
</dbReference>
<dbReference type="PROSITE" id="PS51192">
    <property type="entry name" value="HELICASE_ATP_BIND_1"/>
    <property type="match status" value="1"/>
</dbReference>
<sequence length="988" mass="112346">MKNFTTGMRILCRDAEWLITGIKPLNYNEKVLHCVGTDELTLGHEAFFLTRLEDITPVDPRDTKPVADDSGGYAKARLFLEAQLRRMPLTDPSPHVEGMGAFKPMLYQTEAVQRAVMQLRPRLLLADAVGLGKTIEVGMILSELIRRGQADRILVLAKKSMLTQFQAELWNRFAIPLVRMDSRGLSRLQLKIPASKNPFEVYHRIIISIDTLKDIGRYSYFLENIRWDVVVIDEAHNVAGGSSPERHLSYRLARRLSRRTNSMILTTATPHNGKRETFGRLISLLDPSAIPDPDLREYDAEDIRPFFLMRFKEDVREQAGDNFAVRQVIPLAETTVNAGEKEETAYRILARIREKVLDKSMDSNVIIQWGMYKSFLSSPEACKSTAQKRLNQLEKREASSAEADKLGELINALDLLKIDQSARFLLLLKELEKIGWNGLPDCPRILLFTESRVTQEHLCNALAKHFKLQFKDRHEDQPGQVLASIHGGMPDTALAATVESFGTGTSPMRMMVATDVASEGVNLHHQCHHIIHYDLPWSIITLIQRNGRIDRFGQKHSPVIRYLMVNTGQGLLKGDHAIFERLVDKVEEINRSTRTGESVLRLYDPQKEEEYIAQQGILKGNPDILDKSDNQNKESADLEDMLITAGRGNDDDFLAFLTGQTQAPSEQQIDNEDNVIDNSGIRLMNDTDFFDQGYKTLAQSLNPRDFPPLEKTQHLTVIDPPEELKRRFGTPSAGGDVIFGATAIPAEAWPEDGRLQFTVDPKRVDDAIDAALSRKGQWSQELLLTEQHPVMQWMTERLVMLMKRGEVPLILSPWLEHGRLMFCFIGQVSSLAGTPLIVDPHAVSFHKGGRYDIRPLKQALAQVNFDRLSNTGQQSKMDTALLNGFLASAVEQSLEHMKLLQKKRQQTLAPLLEKEELRLKKWFESWAERIDQQMKTLPPEGKKAVKLRTRRQEMEKYIRDREENWRKTHFEAAKDPSTRVVLIVEGIK</sequence>
<evidence type="ECO:0000256" key="2">
    <source>
        <dbReference type="ARBA" id="ARBA00022801"/>
    </source>
</evidence>
<dbReference type="SMART" id="SM00487">
    <property type="entry name" value="DEXDc"/>
    <property type="match status" value="1"/>
</dbReference>
<dbReference type="GO" id="GO:0004386">
    <property type="term" value="F:helicase activity"/>
    <property type="evidence" value="ECO:0007669"/>
    <property type="project" value="UniProtKB-KW"/>
</dbReference>
<dbReference type="InterPro" id="IPR014001">
    <property type="entry name" value="Helicase_ATP-bd"/>
</dbReference>